<evidence type="ECO:0000256" key="1">
    <source>
        <dbReference type="ARBA" id="ARBA00023235"/>
    </source>
</evidence>
<reference evidence="5" key="1">
    <citation type="journal article" date="2023" name="Commun. Biol.">
        <title>Genome analysis of Parmales, the sister group of diatoms, reveals the evolutionary specialization of diatoms from phago-mixotrophs to photoautotrophs.</title>
        <authorList>
            <person name="Ban H."/>
            <person name="Sato S."/>
            <person name="Yoshikawa S."/>
            <person name="Yamada K."/>
            <person name="Nakamura Y."/>
            <person name="Ichinomiya M."/>
            <person name="Sato N."/>
            <person name="Blanc-Mathieu R."/>
            <person name="Endo H."/>
            <person name="Kuwata A."/>
            <person name="Ogata H."/>
        </authorList>
    </citation>
    <scope>NUCLEOTIDE SEQUENCE [LARGE SCALE GENOMIC DNA]</scope>
    <source>
        <strain evidence="5">NIES 3700</strain>
    </source>
</reference>
<keyword evidence="5" id="KW-1185">Reference proteome</keyword>
<dbReference type="Gene3D" id="3.90.1200.10">
    <property type="match status" value="1"/>
</dbReference>
<comment type="similarity">
    <text evidence="2">Belongs to the eIF-2B alpha/beta/delta subunits family. MtnA subfamily.</text>
</comment>
<dbReference type="NCBIfam" id="TIGR00524">
    <property type="entry name" value="eIF-2B_rel"/>
    <property type="match status" value="1"/>
</dbReference>
<evidence type="ECO:0000259" key="3">
    <source>
        <dbReference type="Pfam" id="PF01636"/>
    </source>
</evidence>
<comment type="function">
    <text evidence="2">Catalyzes the interconversion of methylthioribose-1-phosphate (MTR-1-P) into methylthioribulose-1-phosphate (MTRu-1-P).</text>
</comment>
<dbReference type="Gene3D" id="1.20.120.420">
    <property type="entry name" value="translation initiation factor eif-2b, domain 1"/>
    <property type="match status" value="1"/>
</dbReference>
<dbReference type="GO" id="GO:0046523">
    <property type="term" value="F:S-methyl-5-thioribose-1-phosphate isomerase activity"/>
    <property type="evidence" value="ECO:0007669"/>
    <property type="project" value="UniProtKB-UniRule"/>
</dbReference>
<comment type="pathway">
    <text evidence="2">Amino-acid biosynthesis; L-methionine biosynthesis via salvage pathway; L-methionine from S-methyl-5-thio-alpha-D-ribose 1-phosphate: step 1/6.</text>
</comment>
<dbReference type="EMBL" id="BRXW01000206">
    <property type="protein sequence ID" value="GMI14008.1"/>
    <property type="molecule type" value="Genomic_DNA"/>
</dbReference>
<dbReference type="HAMAP" id="MF_01678">
    <property type="entry name" value="Salvage_MtnA"/>
    <property type="match status" value="1"/>
</dbReference>
<dbReference type="GO" id="GO:0019509">
    <property type="term" value="P:L-methionine salvage from methylthioadenosine"/>
    <property type="evidence" value="ECO:0007669"/>
    <property type="project" value="UniProtKB-UniRule"/>
</dbReference>
<sequence length="758" mass="81571">MSLLSLIYDGGDASTLPTLSVLDQRKVPHAKEFIPIKSSEDAHSVIKNMNVRGAPLIALVALLGLTVDLASTQQNKDYALEKIEFLKTSRPTAVNLFNAMEELTSSLNSPFCSTPKPADVLAVTKAMAERYLAEDLAANKALGDFGAAAVKSMYPNTDKFNIMTICNTGSLATAGHGTALGIIRSLHSTSSVESVGILETRPYNQGARLTAFEAVEEKWPNSTLIVDSATPSYIQKIGQVHCAVVGADRVAKNGDTANKIGTYHLALHCKFMGVPFYVASPTTTLDTNIESGDSIIIEERPADELRQASNAPPTIDTWNPAFDVTPAALITGIVTEKGVIYPDSEGKFDVIKFLADPSSTPASPPLPTPLLPPPSASAFLTTSTVPSYVYSNLSALTEVFPPSTTPSSLTAEEINGGNLNYAFVVKNSDSNSVFVKQAPDFVKCLGKEAKLHKERMELEVKTFETWLETSPACSPYLPKIYNFDVDTETFIMEFLGDCEMLEHRLITSPTFTPAIAAGLGEFMGLTHSATHVSKIEFGVAADYFVKFKNEALRGLQLEYVFTKAFAEGGEKAKVLSESPKFMEGVAEMKRLYVGKQADNLALCHGDLHPGSVMINNDSSKVKIIDPEFAIYGPPGLDLGSLLSGVILATLHHKYLSNDITAIKGLKAFVTDFIANYRKSAAALGHSVLDKIVSDGIGFCSCEVARTALGFAGGRLWLQFDDAELKEMALAATVLCARKLMNERENGMAALEAAFDGLL</sequence>
<dbReference type="InterPro" id="IPR011009">
    <property type="entry name" value="Kinase-like_dom_sf"/>
</dbReference>
<dbReference type="Gene3D" id="3.30.200.20">
    <property type="entry name" value="Phosphorylase Kinase, domain 1"/>
    <property type="match status" value="1"/>
</dbReference>
<comment type="caution">
    <text evidence="4">The sequence shown here is derived from an EMBL/GenBank/DDBJ whole genome shotgun (WGS) entry which is preliminary data.</text>
</comment>
<dbReference type="Pfam" id="PF01636">
    <property type="entry name" value="APH"/>
    <property type="match status" value="1"/>
</dbReference>
<keyword evidence="1 2" id="KW-0413">Isomerase</keyword>
<keyword evidence="2" id="KW-0486">Methionine biosynthesis</keyword>
<dbReference type="SUPFAM" id="SSF56112">
    <property type="entry name" value="Protein kinase-like (PK-like)"/>
    <property type="match status" value="1"/>
</dbReference>
<dbReference type="GO" id="GO:0005634">
    <property type="term" value="C:nucleus"/>
    <property type="evidence" value="ECO:0007669"/>
    <property type="project" value="UniProtKB-SubCell"/>
</dbReference>
<comment type="subcellular location">
    <subcellularLocation>
        <location evidence="2">Cytoplasm</location>
    </subcellularLocation>
    <subcellularLocation>
        <location evidence="2">Nucleus</location>
    </subcellularLocation>
</comment>
<dbReference type="SUPFAM" id="SSF100950">
    <property type="entry name" value="NagB/RpiA/CoA transferase-like"/>
    <property type="match status" value="1"/>
</dbReference>
<feature type="domain" description="Aminoglycoside phosphotransferase" evidence="3">
    <location>
        <begin position="411"/>
        <end position="643"/>
    </location>
</feature>
<dbReference type="OrthoDB" id="2461at2759"/>
<protein>
    <recommendedName>
        <fullName evidence="2">Methylthioribose-1-phosphate isomerase</fullName>
        <shortName evidence="2">M1Pi</shortName>
        <shortName evidence="2">MTR-1-P isomerase</shortName>
        <ecNumber evidence="2">5.3.1.23</ecNumber>
    </recommendedName>
    <alternativeName>
        <fullName evidence="2">S-methyl-5-thioribose-1-phosphate isomerase</fullName>
    </alternativeName>
    <alternativeName>
        <fullName evidence="2">Translation initiation factor eIF-2B subunit alpha/beta/delta-like protein</fullName>
    </alternativeName>
</protein>
<dbReference type="Pfam" id="PF01008">
    <property type="entry name" value="IF-2B"/>
    <property type="match status" value="1"/>
</dbReference>
<gene>
    <name evidence="4" type="ORF">TrLO_g2101</name>
</gene>
<organism evidence="4 5">
    <name type="scientific">Triparma laevis f. longispina</name>
    <dbReference type="NCBI Taxonomy" id="1714387"/>
    <lineage>
        <taxon>Eukaryota</taxon>
        <taxon>Sar</taxon>
        <taxon>Stramenopiles</taxon>
        <taxon>Ochrophyta</taxon>
        <taxon>Bolidophyceae</taxon>
        <taxon>Parmales</taxon>
        <taxon>Triparmaceae</taxon>
        <taxon>Triparma</taxon>
    </lineage>
</organism>
<evidence type="ECO:0000313" key="5">
    <source>
        <dbReference type="Proteomes" id="UP001165122"/>
    </source>
</evidence>
<accession>A0A9W7FKS7</accession>
<dbReference type="AlphaFoldDB" id="A0A9W7FKS7"/>
<dbReference type="FunFam" id="3.40.50.10470:FF:000006">
    <property type="entry name" value="Methylthioribose-1-phosphate isomerase"/>
    <property type="match status" value="1"/>
</dbReference>
<dbReference type="FunFam" id="1.20.120.420:FF:000003">
    <property type="entry name" value="Methylthioribose-1-phosphate isomerase"/>
    <property type="match status" value="1"/>
</dbReference>
<keyword evidence="2" id="KW-0028">Amino-acid biosynthesis</keyword>
<dbReference type="InterPro" id="IPR042529">
    <property type="entry name" value="IF_2B-like_C"/>
</dbReference>
<dbReference type="EC" id="5.3.1.23" evidence="2"/>
<name>A0A9W7FKS7_9STRA</name>
<keyword evidence="2" id="KW-0963">Cytoplasm</keyword>
<dbReference type="InterPro" id="IPR037171">
    <property type="entry name" value="NagB/RpiA_transferase-like"/>
</dbReference>
<dbReference type="PANTHER" id="PTHR43475">
    <property type="entry name" value="METHYLTHIORIBOSE-1-PHOSPHATE ISOMERASE"/>
    <property type="match status" value="1"/>
</dbReference>
<proteinExistence type="inferred from homology"/>
<dbReference type="PANTHER" id="PTHR43475:SF1">
    <property type="entry name" value="METHYLTHIORIBOSE-1-PHOSPHATE ISOMERASE"/>
    <property type="match status" value="1"/>
</dbReference>
<dbReference type="InterPro" id="IPR027363">
    <property type="entry name" value="M1Pi_N"/>
</dbReference>
<comment type="catalytic activity">
    <reaction evidence="2">
        <text>5-(methylsulfanyl)-alpha-D-ribose 1-phosphate = 5-(methylsulfanyl)-D-ribulose 1-phosphate</text>
        <dbReference type="Rhea" id="RHEA:19989"/>
        <dbReference type="ChEBI" id="CHEBI:58533"/>
        <dbReference type="ChEBI" id="CHEBI:58548"/>
        <dbReference type="EC" id="5.3.1.23"/>
    </reaction>
</comment>
<dbReference type="Gene3D" id="3.40.50.10470">
    <property type="entry name" value="Translation initiation factor eif-2b, domain 2"/>
    <property type="match status" value="1"/>
</dbReference>
<dbReference type="NCBIfam" id="NF004326">
    <property type="entry name" value="PRK05720.1"/>
    <property type="match status" value="1"/>
</dbReference>
<feature type="site" description="Transition state stabilizer" evidence="2">
    <location>
        <position position="166"/>
    </location>
</feature>
<dbReference type="NCBIfam" id="TIGR00512">
    <property type="entry name" value="salvage_mtnA"/>
    <property type="match status" value="1"/>
</dbReference>
<dbReference type="InterPro" id="IPR000649">
    <property type="entry name" value="IF-2B-related"/>
</dbReference>
<dbReference type="Proteomes" id="UP001165122">
    <property type="component" value="Unassembled WGS sequence"/>
</dbReference>
<dbReference type="InterPro" id="IPR005251">
    <property type="entry name" value="IF-M1Pi"/>
</dbReference>
<evidence type="ECO:0000256" key="2">
    <source>
        <dbReference type="HAMAP-Rule" id="MF_03119"/>
    </source>
</evidence>
<dbReference type="InterPro" id="IPR011559">
    <property type="entry name" value="Initiation_fac_2B_a/b/d"/>
</dbReference>
<feature type="active site" description="Proton donor" evidence="2">
    <location>
        <position position="248"/>
    </location>
</feature>
<keyword evidence="2" id="KW-0539">Nucleus</keyword>
<evidence type="ECO:0000313" key="4">
    <source>
        <dbReference type="EMBL" id="GMI14008.1"/>
    </source>
</evidence>
<dbReference type="InterPro" id="IPR002575">
    <property type="entry name" value="Aminoglycoside_PTrfase"/>
</dbReference>
<dbReference type="GO" id="GO:0005737">
    <property type="term" value="C:cytoplasm"/>
    <property type="evidence" value="ECO:0007669"/>
    <property type="project" value="UniProtKB-SubCell"/>
</dbReference>